<feature type="domain" description="AAA" evidence="1">
    <location>
        <begin position="14"/>
        <end position="188"/>
    </location>
</feature>
<dbReference type="InterPro" id="IPR027417">
    <property type="entry name" value="P-loop_NTPase"/>
</dbReference>
<gene>
    <name evidence="2" type="primary">soj</name>
    <name evidence="2" type="ORF">pWBG731_00080</name>
</gene>
<proteinExistence type="predicted"/>
<dbReference type="EMBL" id="MH587574">
    <property type="protein sequence ID" value="AXQ85871.1"/>
    <property type="molecule type" value="Genomic_DNA"/>
</dbReference>
<dbReference type="PANTHER" id="PTHR13696">
    <property type="entry name" value="P-LOOP CONTAINING NUCLEOSIDE TRIPHOSPHATE HYDROLASE"/>
    <property type="match status" value="1"/>
</dbReference>
<reference evidence="2" key="1">
    <citation type="submission" date="2018-07" db="EMBL/GenBank/DDBJ databases">
        <title>Complete sequence of the large pWBG749-family conjugative multiresistance plasmid pWBG731 of Staphylococcus aureus.</title>
        <authorList>
            <person name="Ramsay J.P."/>
            <person name="Yui Eto K."/>
            <person name="O'Brien F.G."/>
            <person name="Grubb W.W.B."/>
            <person name="Murphy R.J."/>
            <person name="Coombs G.W."/>
        </authorList>
    </citation>
    <scope>NUCLEOTIDE SEQUENCE</scope>
    <source>
        <strain evidence="2">WBG10514</strain>
        <plasmid evidence="2">pWBG731</plasmid>
    </source>
</reference>
<keyword evidence="2" id="KW-0614">Plasmid</keyword>
<sequence>MCISGMFLLEVEAMEIITFAAIKGGVGKTTLSYNFSEYLASVGKKVLLIDMDHQCNLSQLLNVYEQENTVLSIFNKIDGLNINEEVKVHKVKTNIDLISGFLRLDEYERVMSTVDGKDMQLYMWLDDNYDKYNIEKYDYIIIDTHPDFSTSTRNAIAVSHKVISPNKPSGFSDDSNSNIEYRIDKLKNDLIDFRTRESYVTAKLYYVGNMVKHNTKSSNHFIEEMNSNNKYITYFPDKELITKSVMEKKPIVDFSKDKNILSKNRTFFKDFVKSCEVIKKM</sequence>
<dbReference type="Gene3D" id="3.40.50.300">
    <property type="entry name" value="P-loop containing nucleotide triphosphate hydrolases"/>
    <property type="match status" value="1"/>
</dbReference>
<accession>A0A385EKT6</accession>
<organism evidence="2">
    <name type="scientific">Staphylococcus aureus</name>
    <dbReference type="NCBI Taxonomy" id="1280"/>
    <lineage>
        <taxon>Bacteria</taxon>
        <taxon>Bacillati</taxon>
        <taxon>Bacillota</taxon>
        <taxon>Bacilli</taxon>
        <taxon>Bacillales</taxon>
        <taxon>Staphylococcaceae</taxon>
        <taxon>Staphylococcus</taxon>
    </lineage>
</organism>
<evidence type="ECO:0000259" key="1">
    <source>
        <dbReference type="Pfam" id="PF13614"/>
    </source>
</evidence>
<keyword evidence="2" id="KW-0378">Hydrolase</keyword>
<geneLocation type="plasmid" evidence="2">
    <name>pWBG731</name>
</geneLocation>
<dbReference type="CDD" id="cd02042">
    <property type="entry name" value="ParAB_family"/>
    <property type="match status" value="1"/>
</dbReference>
<dbReference type="PANTHER" id="PTHR13696:SF99">
    <property type="entry name" value="COBYRINIC ACID AC-DIAMIDE SYNTHASE"/>
    <property type="match status" value="1"/>
</dbReference>
<dbReference type="AlphaFoldDB" id="A0A385EKT6"/>
<protein>
    <submittedName>
        <fullName evidence="2">Chromosome-partitioning ATPase Soj</fullName>
        <ecNumber evidence="2">3.6.-.-</ecNumber>
    </submittedName>
</protein>
<dbReference type="InterPro" id="IPR025669">
    <property type="entry name" value="AAA_dom"/>
</dbReference>
<dbReference type="Pfam" id="PF13614">
    <property type="entry name" value="AAA_31"/>
    <property type="match status" value="1"/>
</dbReference>
<dbReference type="InterPro" id="IPR050678">
    <property type="entry name" value="DNA_Partitioning_ATPase"/>
</dbReference>
<evidence type="ECO:0000313" key="2">
    <source>
        <dbReference type="EMBL" id="AXQ85871.1"/>
    </source>
</evidence>
<dbReference type="SUPFAM" id="SSF52540">
    <property type="entry name" value="P-loop containing nucleoside triphosphate hydrolases"/>
    <property type="match status" value="1"/>
</dbReference>
<dbReference type="EC" id="3.6.-.-" evidence="2"/>
<name>A0A385EKT6_STAAU</name>
<dbReference type="GO" id="GO:0016787">
    <property type="term" value="F:hydrolase activity"/>
    <property type="evidence" value="ECO:0007669"/>
    <property type="project" value="UniProtKB-KW"/>
</dbReference>